<accession>A0AAD9Z1K9</accession>
<evidence type="ECO:0000313" key="3">
    <source>
        <dbReference type="EMBL" id="KAK3169940.1"/>
    </source>
</evidence>
<dbReference type="GO" id="GO:0008236">
    <property type="term" value="F:serine-type peptidase activity"/>
    <property type="evidence" value="ECO:0007669"/>
    <property type="project" value="InterPro"/>
</dbReference>
<dbReference type="InterPro" id="IPR029058">
    <property type="entry name" value="AB_hydrolase_fold"/>
</dbReference>
<evidence type="ECO:0000313" key="4">
    <source>
        <dbReference type="Proteomes" id="UP001276659"/>
    </source>
</evidence>
<dbReference type="Pfam" id="PF00326">
    <property type="entry name" value="Peptidase_S9"/>
    <property type="match status" value="1"/>
</dbReference>
<sequence length="614" mass="67839">MGGIGVPNVIIKLKAEISNGTLAMVEQKLLVSDIVDGTLASPFASIPVRNEARGWVDILGIESLNSLSLKVTYATSEAPESLLSTVIFHKFLERTVHSPHKFTYLHPGGIVSYAILRAPSNQAICEVKDSNLPILLNLHGAGLEADSKQVRHMLDPVPDLHAWVLFPTGVTPWSSDDWHTWGFADVEAAIKAIPDWIKIVGWKWPSVDADKWLVSGHSNGGAWYALTHRPDKIIGAAPVSGYSSIQGYVPYQMWAEADPRVTLAVQNSLRSFRHELLLRNVNGIPIMQQHGSADDNVPPFHSRRMNQLISQSSDDHCHEYRELEGKNHWFEGVMSTPLLRKFYYEILGNGTELPQLPQKFGIVIANPADMASRGGIVVDQLVTPDQLGKIDVARDTTTAAWVLTTSNVLRIHFTPTGTSTSLTQDLIVDKRSLSLPLGHERFECWLVRSEEGSWHEIFDTALQVSRNLFQYFAADSEIVDLNTDAVLHQGNVISVALGSDLPESVPWFHSINVLADHGLVVRKHNGQKRVFQFEEGLGAIFLRPLPLGRLELVIWGYESCGLRLAARLVPMLTGLGQPEFVIVGKRCAWEGAAGAHAMGSFDNFWSLSETSFVG</sequence>
<name>A0AAD9Z1K9_9LECA</name>
<protein>
    <recommendedName>
        <fullName evidence="2">Peptidase S9 prolyl oligopeptidase catalytic domain-containing protein</fullName>
    </recommendedName>
</protein>
<evidence type="ECO:0000256" key="1">
    <source>
        <dbReference type="ARBA" id="ARBA00022729"/>
    </source>
</evidence>
<dbReference type="Gene3D" id="3.40.50.1820">
    <property type="entry name" value="alpha/beta hydrolase"/>
    <property type="match status" value="1"/>
</dbReference>
<keyword evidence="1" id="KW-0732">Signal</keyword>
<dbReference type="EMBL" id="JASNWA010000009">
    <property type="protein sequence ID" value="KAK3169940.1"/>
    <property type="molecule type" value="Genomic_DNA"/>
</dbReference>
<keyword evidence="4" id="KW-1185">Reference proteome</keyword>
<dbReference type="InterPro" id="IPR001375">
    <property type="entry name" value="Peptidase_S9_cat"/>
</dbReference>
<dbReference type="Proteomes" id="UP001276659">
    <property type="component" value="Unassembled WGS sequence"/>
</dbReference>
<comment type="caution">
    <text evidence="3">The sequence shown here is derived from an EMBL/GenBank/DDBJ whole genome shotgun (WGS) entry which is preliminary data.</text>
</comment>
<dbReference type="PANTHER" id="PTHR43037:SF4">
    <property type="entry name" value="PEPTIDASE S9 PROLYL OLIGOPEPTIDASE CATALYTIC DOMAIN-CONTAINING PROTEIN"/>
    <property type="match status" value="1"/>
</dbReference>
<dbReference type="PANTHER" id="PTHR43037">
    <property type="entry name" value="UNNAMED PRODUCT-RELATED"/>
    <property type="match status" value="1"/>
</dbReference>
<dbReference type="SUPFAM" id="SSF53474">
    <property type="entry name" value="alpha/beta-Hydrolases"/>
    <property type="match status" value="1"/>
</dbReference>
<gene>
    <name evidence="3" type="ORF">OEA41_009324</name>
</gene>
<evidence type="ECO:0000259" key="2">
    <source>
        <dbReference type="Pfam" id="PF00326"/>
    </source>
</evidence>
<reference evidence="3" key="1">
    <citation type="submission" date="2022-11" db="EMBL/GenBank/DDBJ databases">
        <title>Chromosomal genome sequence assembly and mating type (MAT) locus characterization of the leprose asexual lichenized fungus Lepraria neglecta (Nyl.) Erichsen.</title>
        <authorList>
            <person name="Allen J.L."/>
            <person name="Pfeffer B."/>
        </authorList>
    </citation>
    <scope>NUCLEOTIDE SEQUENCE</scope>
    <source>
        <strain evidence="3">Allen 5258</strain>
    </source>
</reference>
<dbReference type="GO" id="GO:0006508">
    <property type="term" value="P:proteolysis"/>
    <property type="evidence" value="ECO:0007669"/>
    <property type="project" value="InterPro"/>
</dbReference>
<dbReference type="InterPro" id="IPR050955">
    <property type="entry name" value="Plant_Biomass_Hydrol_Est"/>
</dbReference>
<feature type="domain" description="Peptidase S9 prolyl oligopeptidase catalytic" evidence="2">
    <location>
        <begin position="206"/>
        <end position="331"/>
    </location>
</feature>
<proteinExistence type="predicted"/>
<dbReference type="AlphaFoldDB" id="A0AAD9Z1K9"/>
<organism evidence="3 4">
    <name type="scientific">Lepraria neglecta</name>
    <dbReference type="NCBI Taxonomy" id="209136"/>
    <lineage>
        <taxon>Eukaryota</taxon>
        <taxon>Fungi</taxon>
        <taxon>Dikarya</taxon>
        <taxon>Ascomycota</taxon>
        <taxon>Pezizomycotina</taxon>
        <taxon>Lecanoromycetes</taxon>
        <taxon>OSLEUM clade</taxon>
        <taxon>Lecanoromycetidae</taxon>
        <taxon>Lecanorales</taxon>
        <taxon>Lecanorineae</taxon>
        <taxon>Stereocaulaceae</taxon>
        <taxon>Lepraria</taxon>
    </lineage>
</organism>